<feature type="transmembrane region" description="Helical" evidence="2">
    <location>
        <begin position="20"/>
        <end position="46"/>
    </location>
</feature>
<evidence type="ECO:0000256" key="1">
    <source>
        <dbReference type="SAM" id="MobiDB-lite"/>
    </source>
</evidence>
<name>A0A813I7V5_POLGL</name>
<sequence>ASTSFVVAFWPRCSAPSLGGGFVAVVVVAFVVVVVVIVVVVAVFVLPKAEGQRRRKGKRQIEQRQRGSQQKQKSVGRCTIQLRVFVPMGTINDCLFCRIAMGDVFPFRQ</sequence>
<reference evidence="3" key="1">
    <citation type="submission" date="2021-02" db="EMBL/GenBank/DDBJ databases">
        <authorList>
            <person name="Dougan E. K."/>
            <person name="Rhodes N."/>
            <person name="Thang M."/>
            <person name="Chan C."/>
        </authorList>
    </citation>
    <scope>NUCLEOTIDE SEQUENCE</scope>
</reference>
<proteinExistence type="predicted"/>
<accession>A0A813I7V5</accession>
<feature type="region of interest" description="Disordered" evidence="1">
    <location>
        <begin position="52"/>
        <end position="76"/>
    </location>
</feature>
<keyword evidence="2" id="KW-0472">Membrane</keyword>
<evidence type="ECO:0000313" key="4">
    <source>
        <dbReference type="Proteomes" id="UP000626109"/>
    </source>
</evidence>
<evidence type="ECO:0000313" key="3">
    <source>
        <dbReference type="EMBL" id="CAE8646330.1"/>
    </source>
</evidence>
<keyword evidence="2" id="KW-0812">Transmembrane</keyword>
<feature type="non-terminal residue" evidence="3">
    <location>
        <position position="1"/>
    </location>
</feature>
<organism evidence="3 4">
    <name type="scientific">Polarella glacialis</name>
    <name type="common">Dinoflagellate</name>
    <dbReference type="NCBI Taxonomy" id="89957"/>
    <lineage>
        <taxon>Eukaryota</taxon>
        <taxon>Sar</taxon>
        <taxon>Alveolata</taxon>
        <taxon>Dinophyceae</taxon>
        <taxon>Suessiales</taxon>
        <taxon>Suessiaceae</taxon>
        <taxon>Polarella</taxon>
    </lineage>
</organism>
<dbReference type="Proteomes" id="UP000626109">
    <property type="component" value="Unassembled WGS sequence"/>
</dbReference>
<gene>
    <name evidence="3" type="ORF">PGLA2088_LOCUS4712</name>
</gene>
<feature type="compositionally biased region" description="Low complexity" evidence="1">
    <location>
        <begin position="66"/>
        <end position="76"/>
    </location>
</feature>
<evidence type="ECO:0000256" key="2">
    <source>
        <dbReference type="SAM" id="Phobius"/>
    </source>
</evidence>
<protein>
    <submittedName>
        <fullName evidence="3">Uncharacterized protein</fullName>
    </submittedName>
</protein>
<comment type="caution">
    <text evidence="3">The sequence shown here is derived from an EMBL/GenBank/DDBJ whole genome shotgun (WGS) entry which is preliminary data.</text>
</comment>
<keyword evidence="2" id="KW-1133">Transmembrane helix</keyword>
<dbReference type="EMBL" id="CAJNNW010004337">
    <property type="protein sequence ID" value="CAE8646330.1"/>
    <property type="molecule type" value="Genomic_DNA"/>
</dbReference>
<dbReference type="AlphaFoldDB" id="A0A813I7V5"/>